<gene>
    <name evidence="1" type="ORF">DFH07DRAFT_763665</name>
</gene>
<keyword evidence="2" id="KW-1185">Reference proteome</keyword>
<evidence type="ECO:0000313" key="1">
    <source>
        <dbReference type="EMBL" id="KAJ7785048.1"/>
    </source>
</evidence>
<sequence>MEKENSGEALRETMKKRQGAGVWVMEWVGSLEFVDLGTWSTKTSARECVGGVAWECKMRVVVFETKLSFGESKFSTELLGLCPALAMTMVVRARKLIVAYGQFEDLYTARKLCIWNNTTHQFTKTQVPPTNKFYTFKSSHQKKDPGDNFVNIYTQMLGQKTSQFSLQINFVLKTLQTCSNQILAASDTNAFLHYGADFVYFLYLLKAVSLRKDEEDVYSGEDKAGREMLPLAPGSDTSKNCSLYRDEELAARAQVTHRQNRIETQQLKDSPVQAHYLSTHPGVIWVWPSPIINLIRFTLCDPTLNTLNPVAKGLNGVQNWLDVCDNNLMEKSACLETTAHRTYSHPGYGRNKGGMPR</sequence>
<dbReference type="AlphaFoldDB" id="A0AAD7KGD3"/>
<accession>A0AAD7KGD3</accession>
<comment type="caution">
    <text evidence="1">The sequence shown here is derived from an EMBL/GenBank/DDBJ whole genome shotgun (WGS) entry which is preliminary data.</text>
</comment>
<dbReference type="Proteomes" id="UP001215280">
    <property type="component" value="Unassembled WGS sequence"/>
</dbReference>
<name>A0AAD7KGD3_9AGAR</name>
<dbReference type="EMBL" id="JARJLG010000001">
    <property type="protein sequence ID" value="KAJ7785048.1"/>
    <property type="molecule type" value="Genomic_DNA"/>
</dbReference>
<evidence type="ECO:0000313" key="2">
    <source>
        <dbReference type="Proteomes" id="UP001215280"/>
    </source>
</evidence>
<protein>
    <submittedName>
        <fullName evidence="1">Uncharacterized protein</fullName>
    </submittedName>
</protein>
<proteinExistence type="predicted"/>
<reference evidence="1" key="1">
    <citation type="submission" date="2023-03" db="EMBL/GenBank/DDBJ databases">
        <title>Massive genome expansion in bonnet fungi (Mycena s.s.) driven by repeated elements and novel gene families across ecological guilds.</title>
        <authorList>
            <consortium name="Lawrence Berkeley National Laboratory"/>
            <person name="Harder C.B."/>
            <person name="Miyauchi S."/>
            <person name="Viragh M."/>
            <person name="Kuo A."/>
            <person name="Thoen E."/>
            <person name="Andreopoulos B."/>
            <person name="Lu D."/>
            <person name="Skrede I."/>
            <person name="Drula E."/>
            <person name="Henrissat B."/>
            <person name="Morin E."/>
            <person name="Kohler A."/>
            <person name="Barry K."/>
            <person name="LaButti K."/>
            <person name="Morin E."/>
            <person name="Salamov A."/>
            <person name="Lipzen A."/>
            <person name="Mereny Z."/>
            <person name="Hegedus B."/>
            <person name="Baldrian P."/>
            <person name="Stursova M."/>
            <person name="Weitz H."/>
            <person name="Taylor A."/>
            <person name="Grigoriev I.V."/>
            <person name="Nagy L.G."/>
            <person name="Martin F."/>
            <person name="Kauserud H."/>
        </authorList>
    </citation>
    <scope>NUCLEOTIDE SEQUENCE</scope>
    <source>
        <strain evidence="1">CBHHK188m</strain>
    </source>
</reference>
<organism evidence="1 2">
    <name type="scientific">Mycena maculata</name>
    <dbReference type="NCBI Taxonomy" id="230809"/>
    <lineage>
        <taxon>Eukaryota</taxon>
        <taxon>Fungi</taxon>
        <taxon>Dikarya</taxon>
        <taxon>Basidiomycota</taxon>
        <taxon>Agaricomycotina</taxon>
        <taxon>Agaricomycetes</taxon>
        <taxon>Agaricomycetidae</taxon>
        <taxon>Agaricales</taxon>
        <taxon>Marasmiineae</taxon>
        <taxon>Mycenaceae</taxon>
        <taxon>Mycena</taxon>
    </lineage>
</organism>